<dbReference type="WBParaSite" id="PSU_v2.g20215.t1">
    <property type="protein sequence ID" value="PSU_v2.g20215.t1"/>
    <property type="gene ID" value="PSU_v2.g20215"/>
</dbReference>
<dbReference type="Proteomes" id="UP000887577">
    <property type="component" value="Unplaced"/>
</dbReference>
<name>A0A914YKZ9_9BILA</name>
<evidence type="ECO:0000256" key="1">
    <source>
        <dbReference type="SAM" id="MobiDB-lite"/>
    </source>
</evidence>
<reference evidence="3" key="1">
    <citation type="submission" date="2022-11" db="UniProtKB">
        <authorList>
            <consortium name="WormBaseParasite"/>
        </authorList>
    </citation>
    <scope>IDENTIFICATION</scope>
</reference>
<sequence length="100" mass="10571">MSWFGFGSSSATPPPAATTTASGDFSSELQLHTDESFDRGSPTQTLPSFLISSTPEPDTVAATPAFSPPPLALDQIKHAGVPLNRQMSPYLQVYGSINFP</sequence>
<proteinExistence type="predicted"/>
<feature type="region of interest" description="Disordered" evidence="1">
    <location>
        <begin position="1"/>
        <end position="66"/>
    </location>
</feature>
<accession>A0A914YKZ9</accession>
<evidence type="ECO:0000313" key="3">
    <source>
        <dbReference type="WBParaSite" id="PSU_v2.g20215.t1"/>
    </source>
</evidence>
<feature type="compositionally biased region" description="Polar residues" evidence="1">
    <location>
        <begin position="41"/>
        <end position="56"/>
    </location>
</feature>
<keyword evidence="2" id="KW-1185">Reference proteome</keyword>
<protein>
    <submittedName>
        <fullName evidence="3">Uncharacterized protein</fullName>
    </submittedName>
</protein>
<dbReference type="AlphaFoldDB" id="A0A914YKZ9"/>
<evidence type="ECO:0000313" key="2">
    <source>
        <dbReference type="Proteomes" id="UP000887577"/>
    </source>
</evidence>
<organism evidence="2 3">
    <name type="scientific">Panagrolaimus superbus</name>
    <dbReference type="NCBI Taxonomy" id="310955"/>
    <lineage>
        <taxon>Eukaryota</taxon>
        <taxon>Metazoa</taxon>
        <taxon>Ecdysozoa</taxon>
        <taxon>Nematoda</taxon>
        <taxon>Chromadorea</taxon>
        <taxon>Rhabditida</taxon>
        <taxon>Tylenchina</taxon>
        <taxon>Panagrolaimomorpha</taxon>
        <taxon>Panagrolaimoidea</taxon>
        <taxon>Panagrolaimidae</taxon>
        <taxon>Panagrolaimus</taxon>
    </lineage>
</organism>